<keyword evidence="1" id="KW-0732">Signal</keyword>
<name>A0A5S4V4M9_9MICO</name>
<evidence type="ECO:0000313" key="2">
    <source>
        <dbReference type="EMBL" id="TYL54087.1"/>
    </source>
</evidence>
<gene>
    <name evidence="2" type="ORF">FYC51_10900</name>
</gene>
<comment type="caution">
    <text evidence="2">The sequence shown here is derived from an EMBL/GenBank/DDBJ whole genome shotgun (WGS) entry which is preliminary data.</text>
</comment>
<reference evidence="2 3" key="1">
    <citation type="submission" date="2019-08" db="EMBL/GenBank/DDBJ databases">
        <authorList>
            <person name="Hu J."/>
        </authorList>
    </citation>
    <scope>NUCLEOTIDE SEQUENCE [LARGE SCALE GENOMIC DNA]</scope>
    <source>
        <strain evidence="2 3">NEAU-184</strain>
    </source>
</reference>
<evidence type="ECO:0000256" key="1">
    <source>
        <dbReference type="SAM" id="SignalP"/>
    </source>
</evidence>
<protein>
    <recommendedName>
        <fullName evidence="4">Lipoprotein</fullName>
    </recommendedName>
</protein>
<dbReference type="PROSITE" id="PS51257">
    <property type="entry name" value="PROKAR_LIPOPROTEIN"/>
    <property type="match status" value="1"/>
</dbReference>
<organism evidence="2 3">
    <name type="scientific">Agromyces mariniharenae</name>
    <dbReference type="NCBI Taxonomy" id="2604423"/>
    <lineage>
        <taxon>Bacteria</taxon>
        <taxon>Bacillati</taxon>
        <taxon>Actinomycetota</taxon>
        <taxon>Actinomycetes</taxon>
        <taxon>Micrococcales</taxon>
        <taxon>Microbacteriaceae</taxon>
        <taxon>Agromyces</taxon>
    </lineage>
</organism>
<dbReference type="RefSeq" id="WP_148733551.1">
    <property type="nucleotide sequence ID" value="NZ_VSSB01000001.1"/>
</dbReference>
<evidence type="ECO:0000313" key="3">
    <source>
        <dbReference type="Proteomes" id="UP000325243"/>
    </source>
</evidence>
<accession>A0A5S4V4M9</accession>
<dbReference type="Proteomes" id="UP000325243">
    <property type="component" value="Unassembled WGS sequence"/>
</dbReference>
<feature type="chain" id="PRO_5039160914" description="Lipoprotein" evidence="1">
    <location>
        <begin position="33"/>
        <end position="193"/>
    </location>
</feature>
<feature type="signal peptide" evidence="1">
    <location>
        <begin position="1"/>
        <end position="32"/>
    </location>
</feature>
<evidence type="ECO:0008006" key="4">
    <source>
        <dbReference type="Google" id="ProtNLM"/>
    </source>
</evidence>
<dbReference type="AlphaFoldDB" id="A0A5S4V4M9"/>
<proteinExistence type="predicted"/>
<sequence>MPIPRRRRAVRRGASVVAATGLALALAGCVGAPTPTPTPTAADTPAPIFASDEEALAAAEAAYAKYNDASAVVTADGGTNPQRVDETVTSAYAETLHEEFAALADAGLRMTGETTFYEAALAENAVDTEGARVTIYLCRDVSAVRVVASDGSDVTPADRDASAPTQVFLVSTAENPSVLLVDGVDRWTGEDFC</sequence>
<dbReference type="EMBL" id="VSSB01000001">
    <property type="protein sequence ID" value="TYL54087.1"/>
    <property type="molecule type" value="Genomic_DNA"/>
</dbReference>
<keyword evidence="3" id="KW-1185">Reference proteome</keyword>